<organism evidence="2 3">
    <name type="scientific">Colocasia esculenta</name>
    <name type="common">Wild taro</name>
    <name type="synonym">Arum esculentum</name>
    <dbReference type="NCBI Taxonomy" id="4460"/>
    <lineage>
        <taxon>Eukaryota</taxon>
        <taxon>Viridiplantae</taxon>
        <taxon>Streptophyta</taxon>
        <taxon>Embryophyta</taxon>
        <taxon>Tracheophyta</taxon>
        <taxon>Spermatophyta</taxon>
        <taxon>Magnoliopsida</taxon>
        <taxon>Liliopsida</taxon>
        <taxon>Araceae</taxon>
        <taxon>Aroideae</taxon>
        <taxon>Colocasieae</taxon>
        <taxon>Colocasia</taxon>
    </lineage>
</organism>
<keyword evidence="3" id="KW-1185">Reference proteome</keyword>
<dbReference type="Proteomes" id="UP000652761">
    <property type="component" value="Unassembled WGS sequence"/>
</dbReference>
<evidence type="ECO:0000313" key="3">
    <source>
        <dbReference type="Proteomes" id="UP000652761"/>
    </source>
</evidence>
<name>A0A843W800_COLES</name>
<proteinExistence type="predicted"/>
<dbReference type="AlphaFoldDB" id="A0A843W800"/>
<feature type="region of interest" description="Disordered" evidence="1">
    <location>
        <begin position="172"/>
        <end position="194"/>
    </location>
</feature>
<dbReference type="OrthoDB" id="784036at2759"/>
<sequence length="213" mass="24017">MRFLGDRFVEIILYQSMWMMMKMMILILSSLQRYVLVAVLMRRKVRDKGVWGHREHICLEMTLGDLFLGGPIDAYLYRSRSVKQPGIKQALKGVKATAKAAKGAIKGIVKWFLHAGVPAHTTESPYFQSMLDAIAEAGPGLKAPTRKVGRIHGSDPTRVGVGWVRPSQPTRLCHPCLQQTRPPPPPNIDKEDRGNQIRGLWHDDRLHTSHVPL</sequence>
<evidence type="ECO:0000256" key="1">
    <source>
        <dbReference type="SAM" id="MobiDB-lite"/>
    </source>
</evidence>
<dbReference type="EMBL" id="NMUH01002976">
    <property type="protein sequence ID" value="MQM03098.1"/>
    <property type="molecule type" value="Genomic_DNA"/>
</dbReference>
<evidence type="ECO:0000313" key="2">
    <source>
        <dbReference type="EMBL" id="MQM03098.1"/>
    </source>
</evidence>
<accession>A0A843W800</accession>
<protein>
    <submittedName>
        <fullName evidence="2">Uncharacterized protein</fullName>
    </submittedName>
</protein>
<gene>
    <name evidence="2" type="ORF">Taro_035873</name>
</gene>
<comment type="caution">
    <text evidence="2">The sequence shown here is derived from an EMBL/GenBank/DDBJ whole genome shotgun (WGS) entry which is preliminary data.</text>
</comment>
<feature type="non-terminal residue" evidence="2">
    <location>
        <position position="213"/>
    </location>
</feature>
<reference evidence="2" key="1">
    <citation type="submission" date="2017-07" db="EMBL/GenBank/DDBJ databases">
        <title>Taro Niue Genome Assembly and Annotation.</title>
        <authorList>
            <person name="Atibalentja N."/>
            <person name="Keating K."/>
            <person name="Fields C.J."/>
        </authorList>
    </citation>
    <scope>NUCLEOTIDE SEQUENCE</scope>
    <source>
        <strain evidence="2">Niue_2</strain>
        <tissue evidence="2">Leaf</tissue>
    </source>
</reference>